<dbReference type="RefSeq" id="WP_319886716.1">
    <property type="nucleotide sequence ID" value="NZ_JAWZVU010000064.1"/>
</dbReference>
<keyword evidence="6 7" id="KW-0472">Membrane</keyword>
<evidence type="ECO:0000313" key="9">
    <source>
        <dbReference type="Proteomes" id="UP001277183"/>
    </source>
</evidence>
<keyword evidence="3" id="KW-1003">Cell membrane</keyword>
<dbReference type="GO" id="GO:0022857">
    <property type="term" value="F:transmembrane transporter activity"/>
    <property type="evidence" value="ECO:0007669"/>
    <property type="project" value="InterPro"/>
</dbReference>
<evidence type="ECO:0000256" key="7">
    <source>
        <dbReference type="SAM" id="Phobius"/>
    </source>
</evidence>
<dbReference type="InterPro" id="IPR050171">
    <property type="entry name" value="MFS_Transporters"/>
</dbReference>
<keyword evidence="2" id="KW-0813">Transport</keyword>
<gene>
    <name evidence="8" type="ORF">SJS77_11170</name>
</gene>
<proteinExistence type="predicted"/>
<dbReference type="AlphaFoldDB" id="A0AAW9F3G2"/>
<organism evidence="8 9">
    <name type="scientific">Aeromonas caviae</name>
    <name type="common">Aeromonas punctata</name>
    <dbReference type="NCBI Taxonomy" id="648"/>
    <lineage>
        <taxon>Bacteria</taxon>
        <taxon>Pseudomonadati</taxon>
        <taxon>Pseudomonadota</taxon>
        <taxon>Gammaproteobacteria</taxon>
        <taxon>Aeromonadales</taxon>
        <taxon>Aeromonadaceae</taxon>
        <taxon>Aeromonas</taxon>
    </lineage>
</organism>
<keyword evidence="5 7" id="KW-1133">Transmembrane helix</keyword>
<accession>A0AAW9F3G2</accession>
<comment type="subcellular location">
    <subcellularLocation>
        <location evidence="1">Cell membrane</location>
        <topology evidence="1">Multi-pass membrane protein</topology>
    </subcellularLocation>
</comment>
<evidence type="ECO:0000256" key="1">
    <source>
        <dbReference type="ARBA" id="ARBA00004651"/>
    </source>
</evidence>
<dbReference type="Proteomes" id="UP001277183">
    <property type="component" value="Unassembled WGS sequence"/>
</dbReference>
<sequence>MINSPAALQPASRLVERRLGVPLAMGLGIGLMGLSYLALPLLSPWPTAGVLTQVALLSLGSILCFPLFAAQLPRYAPPDQLASYYGFYASAGGCMALFGNLLIGFMLGDAGTRPTTAIWTLLALAGLLAGVGLYTQLRKDGQVQPATHQ</sequence>
<feature type="transmembrane region" description="Helical" evidence="7">
    <location>
        <begin position="117"/>
        <end position="135"/>
    </location>
</feature>
<evidence type="ECO:0000256" key="5">
    <source>
        <dbReference type="ARBA" id="ARBA00022989"/>
    </source>
</evidence>
<dbReference type="GO" id="GO:0005886">
    <property type="term" value="C:plasma membrane"/>
    <property type="evidence" value="ECO:0007669"/>
    <property type="project" value="UniProtKB-SubCell"/>
</dbReference>
<dbReference type="Pfam" id="PF07690">
    <property type="entry name" value="MFS_1"/>
    <property type="match status" value="1"/>
</dbReference>
<protein>
    <submittedName>
        <fullName evidence="8">MFS transporter</fullName>
    </submittedName>
</protein>
<dbReference type="Gene3D" id="1.20.1250.20">
    <property type="entry name" value="MFS general substrate transporter like domains"/>
    <property type="match status" value="1"/>
</dbReference>
<evidence type="ECO:0000313" key="8">
    <source>
        <dbReference type="EMBL" id="MDX7721035.1"/>
    </source>
</evidence>
<feature type="transmembrane region" description="Helical" evidence="7">
    <location>
        <begin position="82"/>
        <end position="105"/>
    </location>
</feature>
<dbReference type="PANTHER" id="PTHR23517">
    <property type="entry name" value="RESISTANCE PROTEIN MDTM, PUTATIVE-RELATED-RELATED"/>
    <property type="match status" value="1"/>
</dbReference>
<evidence type="ECO:0000256" key="3">
    <source>
        <dbReference type="ARBA" id="ARBA00022475"/>
    </source>
</evidence>
<keyword evidence="4 7" id="KW-0812">Transmembrane</keyword>
<feature type="transmembrane region" description="Helical" evidence="7">
    <location>
        <begin position="21"/>
        <end position="42"/>
    </location>
</feature>
<name>A0AAW9F3G2_AERCA</name>
<dbReference type="PANTHER" id="PTHR23517:SF3">
    <property type="entry name" value="INTEGRAL MEMBRANE TRANSPORT PROTEIN"/>
    <property type="match status" value="1"/>
</dbReference>
<comment type="caution">
    <text evidence="8">The sequence shown here is derived from an EMBL/GenBank/DDBJ whole genome shotgun (WGS) entry which is preliminary data.</text>
</comment>
<evidence type="ECO:0000256" key="6">
    <source>
        <dbReference type="ARBA" id="ARBA00023136"/>
    </source>
</evidence>
<dbReference type="InterPro" id="IPR036259">
    <property type="entry name" value="MFS_trans_sf"/>
</dbReference>
<dbReference type="EMBL" id="JAWZVU010000064">
    <property type="protein sequence ID" value="MDX7721035.1"/>
    <property type="molecule type" value="Genomic_DNA"/>
</dbReference>
<dbReference type="InterPro" id="IPR011701">
    <property type="entry name" value="MFS"/>
</dbReference>
<evidence type="ECO:0000256" key="2">
    <source>
        <dbReference type="ARBA" id="ARBA00022448"/>
    </source>
</evidence>
<reference evidence="8" key="1">
    <citation type="submission" date="2023-11" db="EMBL/GenBank/DDBJ databases">
        <title>WGS of Aeromonas in Northern Israel.</title>
        <authorList>
            <person name="Hershko Y."/>
        </authorList>
    </citation>
    <scope>NUCLEOTIDE SEQUENCE</scope>
    <source>
        <strain evidence="8">77416</strain>
    </source>
</reference>
<evidence type="ECO:0000256" key="4">
    <source>
        <dbReference type="ARBA" id="ARBA00022692"/>
    </source>
</evidence>
<dbReference type="SUPFAM" id="SSF103473">
    <property type="entry name" value="MFS general substrate transporter"/>
    <property type="match status" value="1"/>
</dbReference>
<feature type="transmembrane region" description="Helical" evidence="7">
    <location>
        <begin position="48"/>
        <end position="70"/>
    </location>
</feature>